<dbReference type="AlphaFoldDB" id="A0AAQ4EMG2"/>
<feature type="compositionally biased region" description="Low complexity" evidence="1">
    <location>
        <begin position="280"/>
        <end position="308"/>
    </location>
</feature>
<sequence length="381" mass="39736">MQLSPDRLSSPYERLIEEPRGGLTVADVEQGALSAHGALPGSHDFVSAAPAYLAVASPSGWNPQAPAEDVDPGAYTVLPGYGYGPLLPDDGWPAASAGRRPGSTSSGSASRGDDAGVGSRATTSRSSLQRRRSTSKRIGRREAMYWVMGLAIVCLLSASALSITMLMRFKEGKRDRSSDRGLQFETKSPAAGESGFKFDIEYRPSGRGGGGDSSSTGITWTGRRPPFFTPTMRSRPPRQSPSHFTWLPISPGDELEPETSDDNSSAPTAGTESKDQNTTAGPASDDSPSKASSAEVSDQTSSVTLTDSSSDESTDSSSESSAESPTDEAKPDAARLLKQPDTADAARAPDRGSYDSEVGGALEARQPISLPGDTGLSVAIA</sequence>
<comment type="caution">
    <text evidence="3">The sequence shown here is derived from an EMBL/GenBank/DDBJ whole genome shotgun (WGS) entry which is preliminary data.</text>
</comment>
<evidence type="ECO:0000313" key="4">
    <source>
        <dbReference type="Proteomes" id="UP001321473"/>
    </source>
</evidence>
<feature type="transmembrane region" description="Helical" evidence="2">
    <location>
        <begin position="143"/>
        <end position="167"/>
    </location>
</feature>
<protein>
    <recommendedName>
        <fullName evidence="5">Transmembrane protein</fullName>
    </recommendedName>
</protein>
<dbReference type="Proteomes" id="UP001321473">
    <property type="component" value="Unassembled WGS sequence"/>
</dbReference>
<feature type="region of interest" description="Disordered" evidence="1">
    <location>
        <begin position="195"/>
        <end position="381"/>
    </location>
</feature>
<keyword evidence="2" id="KW-1133">Transmembrane helix</keyword>
<feature type="compositionally biased region" description="Low complexity" evidence="1">
    <location>
        <begin position="94"/>
        <end position="127"/>
    </location>
</feature>
<keyword evidence="2" id="KW-0812">Transmembrane</keyword>
<keyword evidence="4" id="KW-1185">Reference proteome</keyword>
<dbReference type="EMBL" id="JARKHS020013875">
    <property type="protein sequence ID" value="KAK8775623.1"/>
    <property type="molecule type" value="Genomic_DNA"/>
</dbReference>
<reference evidence="3 4" key="1">
    <citation type="journal article" date="2023" name="Arcadia Sci">
        <title>De novo assembly of a long-read Amblyomma americanum tick genome.</title>
        <authorList>
            <person name="Chou S."/>
            <person name="Poskanzer K.E."/>
            <person name="Rollins M."/>
            <person name="Thuy-Boun P.S."/>
        </authorList>
    </citation>
    <scope>NUCLEOTIDE SEQUENCE [LARGE SCALE GENOMIC DNA]</scope>
    <source>
        <strain evidence="3">F_SG_1</strain>
        <tissue evidence="3">Salivary glands</tissue>
    </source>
</reference>
<evidence type="ECO:0000256" key="1">
    <source>
        <dbReference type="SAM" id="MobiDB-lite"/>
    </source>
</evidence>
<accession>A0AAQ4EMG2</accession>
<proteinExistence type="predicted"/>
<keyword evidence="2" id="KW-0472">Membrane</keyword>
<gene>
    <name evidence="3" type="ORF">V5799_031031</name>
</gene>
<feature type="compositionally biased region" description="Low complexity" evidence="1">
    <location>
        <begin position="315"/>
        <end position="324"/>
    </location>
</feature>
<evidence type="ECO:0008006" key="5">
    <source>
        <dbReference type="Google" id="ProtNLM"/>
    </source>
</evidence>
<organism evidence="3 4">
    <name type="scientific">Amblyomma americanum</name>
    <name type="common">Lone star tick</name>
    <dbReference type="NCBI Taxonomy" id="6943"/>
    <lineage>
        <taxon>Eukaryota</taxon>
        <taxon>Metazoa</taxon>
        <taxon>Ecdysozoa</taxon>
        <taxon>Arthropoda</taxon>
        <taxon>Chelicerata</taxon>
        <taxon>Arachnida</taxon>
        <taxon>Acari</taxon>
        <taxon>Parasitiformes</taxon>
        <taxon>Ixodida</taxon>
        <taxon>Ixodoidea</taxon>
        <taxon>Ixodidae</taxon>
        <taxon>Amblyomminae</taxon>
        <taxon>Amblyomma</taxon>
    </lineage>
</organism>
<name>A0AAQ4EMG2_AMBAM</name>
<feature type="region of interest" description="Disordered" evidence="1">
    <location>
        <begin position="92"/>
        <end position="135"/>
    </location>
</feature>
<evidence type="ECO:0000313" key="3">
    <source>
        <dbReference type="EMBL" id="KAK8775623.1"/>
    </source>
</evidence>
<feature type="compositionally biased region" description="Low complexity" evidence="1">
    <location>
        <begin position="213"/>
        <end position="222"/>
    </location>
</feature>
<evidence type="ECO:0000256" key="2">
    <source>
        <dbReference type="SAM" id="Phobius"/>
    </source>
</evidence>
<feature type="compositionally biased region" description="Polar residues" evidence="1">
    <location>
        <begin position="262"/>
        <end position="279"/>
    </location>
</feature>